<dbReference type="InterPro" id="IPR000999">
    <property type="entry name" value="RNase_III_dom"/>
</dbReference>
<dbReference type="EMBL" id="JAJTJA010000008">
    <property type="protein sequence ID" value="KAH8694870.1"/>
    <property type="molecule type" value="Genomic_DNA"/>
</dbReference>
<evidence type="ECO:0000259" key="1">
    <source>
        <dbReference type="PROSITE" id="PS50142"/>
    </source>
</evidence>
<reference evidence="2" key="1">
    <citation type="submission" date="2021-12" db="EMBL/GenBank/DDBJ databases">
        <title>Convergent genome expansion in fungi linked to evolution of root-endophyte symbiosis.</title>
        <authorList>
            <consortium name="DOE Joint Genome Institute"/>
            <person name="Ke Y.-H."/>
            <person name="Bonito G."/>
            <person name="Liao H.-L."/>
            <person name="Looney B."/>
            <person name="Rojas-Flechas A."/>
            <person name="Nash J."/>
            <person name="Hameed K."/>
            <person name="Schadt C."/>
            <person name="Martin F."/>
            <person name="Crous P.W."/>
            <person name="Miettinen O."/>
            <person name="Magnuson J.K."/>
            <person name="Labbe J."/>
            <person name="Jacobson D."/>
            <person name="Doktycz M.J."/>
            <person name="Veneault-Fourrey C."/>
            <person name="Kuo A."/>
            <person name="Mondo S."/>
            <person name="Calhoun S."/>
            <person name="Riley R."/>
            <person name="Ohm R."/>
            <person name="LaButti K."/>
            <person name="Andreopoulos B."/>
            <person name="Pangilinan J."/>
            <person name="Nolan M."/>
            <person name="Tritt A."/>
            <person name="Clum A."/>
            <person name="Lipzen A."/>
            <person name="Daum C."/>
            <person name="Barry K."/>
            <person name="Grigoriev I.V."/>
            <person name="Vilgalys R."/>
        </authorList>
    </citation>
    <scope>NUCLEOTIDE SEQUENCE</scope>
    <source>
        <strain evidence="2">PMI_201</strain>
    </source>
</reference>
<protein>
    <recommendedName>
        <fullName evidence="1">RNase III domain-containing protein</fullName>
    </recommendedName>
</protein>
<dbReference type="GO" id="GO:0006396">
    <property type="term" value="P:RNA processing"/>
    <property type="evidence" value="ECO:0007669"/>
    <property type="project" value="InterPro"/>
</dbReference>
<dbReference type="RefSeq" id="XP_046070012.1">
    <property type="nucleotide sequence ID" value="XM_046222176.1"/>
</dbReference>
<dbReference type="Gene3D" id="1.10.1520.10">
    <property type="entry name" value="Ribonuclease III domain"/>
    <property type="match status" value="1"/>
</dbReference>
<dbReference type="Proteomes" id="UP001201262">
    <property type="component" value="Unassembled WGS sequence"/>
</dbReference>
<proteinExistence type="predicted"/>
<dbReference type="GO" id="GO:0004525">
    <property type="term" value="F:ribonuclease III activity"/>
    <property type="evidence" value="ECO:0007669"/>
    <property type="project" value="InterPro"/>
</dbReference>
<evidence type="ECO:0000313" key="2">
    <source>
        <dbReference type="EMBL" id="KAH8694870.1"/>
    </source>
</evidence>
<feature type="domain" description="RNase III" evidence="1">
    <location>
        <begin position="69"/>
        <end position="131"/>
    </location>
</feature>
<dbReference type="GeneID" id="70252463"/>
<keyword evidence="3" id="KW-1185">Reference proteome</keyword>
<dbReference type="PROSITE" id="PS50142">
    <property type="entry name" value="RNASE_3_2"/>
    <property type="match status" value="1"/>
</dbReference>
<dbReference type="SUPFAM" id="SSF69065">
    <property type="entry name" value="RNase III domain-like"/>
    <property type="match status" value="1"/>
</dbReference>
<dbReference type="CDD" id="cd00593">
    <property type="entry name" value="RIBOc"/>
    <property type="match status" value="1"/>
</dbReference>
<comment type="caution">
    <text evidence="2">The sequence shown here is derived from an EMBL/GenBank/DDBJ whole genome shotgun (WGS) entry which is preliminary data.</text>
</comment>
<sequence length="158" mass="17520">MEGKIHLCEEITGHSIISGKLSFAEALNMTGEMVRFEQKLIQLPKNDRLAVYGDTVAQEHLCRQWLGTHLTKGQWTNIRNEILTNENLTRVGFQNGLDRCLTLNRGLSTVSPRMMATAVEAILGAVHRDGGDTALATVMDRLGLRSDLLTSNIQDPPH</sequence>
<dbReference type="Pfam" id="PF00636">
    <property type="entry name" value="Ribonuclease_3"/>
    <property type="match status" value="1"/>
</dbReference>
<gene>
    <name evidence="2" type="ORF">BGW36DRAFT_462567</name>
</gene>
<accession>A0AAD4PWA3</accession>
<evidence type="ECO:0000313" key="3">
    <source>
        <dbReference type="Proteomes" id="UP001201262"/>
    </source>
</evidence>
<name>A0AAD4PWA3_9EURO</name>
<dbReference type="InterPro" id="IPR036389">
    <property type="entry name" value="RNase_III_sf"/>
</dbReference>
<dbReference type="AlphaFoldDB" id="A0AAD4PWA3"/>
<organism evidence="2 3">
    <name type="scientific">Talaromyces proteolyticus</name>
    <dbReference type="NCBI Taxonomy" id="1131652"/>
    <lineage>
        <taxon>Eukaryota</taxon>
        <taxon>Fungi</taxon>
        <taxon>Dikarya</taxon>
        <taxon>Ascomycota</taxon>
        <taxon>Pezizomycotina</taxon>
        <taxon>Eurotiomycetes</taxon>
        <taxon>Eurotiomycetidae</taxon>
        <taxon>Eurotiales</taxon>
        <taxon>Trichocomaceae</taxon>
        <taxon>Talaromyces</taxon>
        <taxon>Talaromyces sect. Bacilispori</taxon>
    </lineage>
</organism>